<reference evidence="2" key="2">
    <citation type="submission" date="2022-03" db="EMBL/GenBank/DDBJ databases">
        <title>Draft title - Genomic analysis of global carrot germplasm unveils the trajectory of domestication and the origin of high carotenoid orange carrot.</title>
        <authorList>
            <person name="Iorizzo M."/>
            <person name="Ellison S."/>
            <person name="Senalik D."/>
            <person name="Macko-Podgorni A."/>
            <person name="Grzebelus D."/>
            <person name="Bostan H."/>
            <person name="Rolling W."/>
            <person name="Curaba J."/>
            <person name="Simon P."/>
        </authorList>
    </citation>
    <scope>NUCLEOTIDE SEQUENCE</scope>
    <source>
        <tissue evidence="2">Leaf</tissue>
    </source>
</reference>
<dbReference type="AlphaFoldDB" id="A0A164V6L8"/>
<name>A0A164V6L8_DAUCS</name>
<feature type="compositionally biased region" description="Basic and acidic residues" evidence="1">
    <location>
        <begin position="43"/>
        <end position="62"/>
    </location>
</feature>
<organism evidence="2 3">
    <name type="scientific">Daucus carota subsp. sativus</name>
    <name type="common">Carrot</name>
    <dbReference type="NCBI Taxonomy" id="79200"/>
    <lineage>
        <taxon>Eukaryota</taxon>
        <taxon>Viridiplantae</taxon>
        <taxon>Streptophyta</taxon>
        <taxon>Embryophyta</taxon>
        <taxon>Tracheophyta</taxon>
        <taxon>Spermatophyta</taxon>
        <taxon>Magnoliopsida</taxon>
        <taxon>eudicotyledons</taxon>
        <taxon>Gunneridae</taxon>
        <taxon>Pentapetalae</taxon>
        <taxon>asterids</taxon>
        <taxon>campanulids</taxon>
        <taxon>Apiales</taxon>
        <taxon>Apiaceae</taxon>
        <taxon>Apioideae</taxon>
        <taxon>Scandiceae</taxon>
        <taxon>Daucinae</taxon>
        <taxon>Daucus</taxon>
        <taxon>Daucus sect. Daucus</taxon>
    </lineage>
</organism>
<dbReference type="OMA" id="CATKFER"/>
<evidence type="ECO:0000256" key="1">
    <source>
        <dbReference type="SAM" id="MobiDB-lite"/>
    </source>
</evidence>
<feature type="compositionally biased region" description="Acidic residues" evidence="1">
    <location>
        <begin position="72"/>
        <end position="86"/>
    </location>
</feature>
<dbReference type="EMBL" id="CP093348">
    <property type="protein sequence ID" value="WOH03896.1"/>
    <property type="molecule type" value="Genomic_DNA"/>
</dbReference>
<protein>
    <submittedName>
        <fullName evidence="2">Uncharacterized protein</fullName>
    </submittedName>
</protein>
<dbReference type="PANTHER" id="PTHR34835">
    <property type="entry name" value="OS07G0283600 PROTEIN-RELATED"/>
    <property type="match status" value="1"/>
</dbReference>
<dbReference type="Gramene" id="KZM89891">
    <property type="protein sequence ID" value="KZM89891"/>
    <property type="gene ID" value="DCAR_022746"/>
</dbReference>
<gene>
    <name evidence="2" type="ORF">DCAR_0623298</name>
</gene>
<feature type="region of interest" description="Disordered" evidence="1">
    <location>
        <begin position="20"/>
        <end position="86"/>
    </location>
</feature>
<dbReference type="Proteomes" id="UP000077755">
    <property type="component" value="Chromosome 6"/>
</dbReference>
<evidence type="ECO:0000313" key="3">
    <source>
        <dbReference type="Proteomes" id="UP000077755"/>
    </source>
</evidence>
<accession>A0A164V6L8</accession>
<reference evidence="2" key="1">
    <citation type="journal article" date="2016" name="Nat. Genet.">
        <title>A high-quality carrot genome assembly provides new insights into carotenoid accumulation and asterid genome evolution.</title>
        <authorList>
            <person name="Iorizzo M."/>
            <person name="Ellison S."/>
            <person name="Senalik D."/>
            <person name="Zeng P."/>
            <person name="Satapoomin P."/>
            <person name="Huang J."/>
            <person name="Bowman M."/>
            <person name="Iovene M."/>
            <person name="Sanseverino W."/>
            <person name="Cavagnaro P."/>
            <person name="Yildiz M."/>
            <person name="Macko-Podgorni A."/>
            <person name="Moranska E."/>
            <person name="Grzebelus E."/>
            <person name="Grzebelus D."/>
            <person name="Ashrafi H."/>
            <person name="Zheng Z."/>
            <person name="Cheng S."/>
            <person name="Spooner D."/>
            <person name="Van Deynze A."/>
            <person name="Simon P."/>
        </authorList>
    </citation>
    <scope>NUCLEOTIDE SEQUENCE</scope>
    <source>
        <tissue evidence="2">Leaf</tissue>
    </source>
</reference>
<proteinExistence type="predicted"/>
<keyword evidence="3" id="KW-1185">Reference proteome</keyword>
<feature type="compositionally biased region" description="Basic and acidic residues" evidence="1">
    <location>
        <begin position="21"/>
        <end position="32"/>
    </location>
</feature>
<sequence>MMLGKDLVLQWSHYISNPQRTENKIWKEEQGPAKKSQRKVKAAKNEAVKKRKAVEEVKQNKEKKLKKKVEEQNEDEEEVEEVEEEEKDDDEKLKKILIRAYPSTFSKVISRLSEVQRKWVISAGFGALFHFTLGDELPHTTIVNCLWWFKHNKCEFGLFPDRNLKITEDDVFDIIGLPQGNLDVKLEDSKEKIQSWGKQFGERLPRRITKKMLREKMGESREVDEQFKQNFMRLQLVQTCATKFERGS</sequence>
<evidence type="ECO:0000313" key="2">
    <source>
        <dbReference type="EMBL" id="WOH03896.1"/>
    </source>
</evidence>